<dbReference type="PANTHER" id="PTHR13939">
    <property type="entry name" value="NICOTINAMIDE-NUCLEOTIDE AMIDOHYDROLASE PNCC"/>
    <property type="match status" value="1"/>
</dbReference>
<dbReference type="Pfam" id="PF00994">
    <property type="entry name" value="MoCF_biosynth"/>
    <property type="match status" value="1"/>
</dbReference>
<dbReference type="InterPro" id="IPR050101">
    <property type="entry name" value="CinA"/>
</dbReference>
<proteinExistence type="predicted"/>
<evidence type="ECO:0000313" key="4">
    <source>
        <dbReference type="Proteomes" id="UP000663292"/>
    </source>
</evidence>
<dbReference type="GeneID" id="68857533"/>
<dbReference type="RefSeq" id="WP_229122394.1">
    <property type="nucleotide sequence ID" value="NZ_CP064791.1"/>
</dbReference>
<name>A0A897NNW2_9EURY</name>
<dbReference type="Proteomes" id="UP000663292">
    <property type="component" value="Chromosome"/>
</dbReference>
<dbReference type="EMBL" id="CP064791">
    <property type="protein sequence ID" value="QSG14438.1"/>
    <property type="molecule type" value="Genomic_DNA"/>
</dbReference>
<feature type="domain" description="MoaB/Mog" evidence="2">
    <location>
        <begin position="4"/>
        <end position="169"/>
    </location>
</feature>
<feature type="region of interest" description="Disordered" evidence="1">
    <location>
        <begin position="236"/>
        <end position="255"/>
    </location>
</feature>
<dbReference type="SUPFAM" id="SSF53218">
    <property type="entry name" value="Molybdenum cofactor biosynthesis proteins"/>
    <property type="match status" value="1"/>
</dbReference>
<organism evidence="3 4">
    <name type="scientific">Halapricum desulfuricans</name>
    <dbReference type="NCBI Taxonomy" id="2841257"/>
    <lineage>
        <taxon>Archaea</taxon>
        <taxon>Methanobacteriati</taxon>
        <taxon>Methanobacteriota</taxon>
        <taxon>Stenosarchaea group</taxon>
        <taxon>Halobacteria</taxon>
        <taxon>Halobacteriales</taxon>
        <taxon>Haloarculaceae</taxon>
        <taxon>Halapricum</taxon>
    </lineage>
</organism>
<dbReference type="InterPro" id="IPR056596">
    <property type="entry name" value="FLAD1_M"/>
</dbReference>
<dbReference type="Gene3D" id="3.40.980.10">
    <property type="entry name" value="MoaB/Mog-like domain"/>
    <property type="match status" value="1"/>
</dbReference>
<evidence type="ECO:0000256" key="1">
    <source>
        <dbReference type="SAM" id="MobiDB-lite"/>
    </source>
</evidence>
<dbReference type="InterPro" id="IPR001453">
    <property type="entry name" value="MoaB/Mog_dom"/>
</dbReference>
<evidence type="ECO:0000259" key="2">
    <source>
        <dbReference type="SMART" id="SM00852"/>
    </source>
</evidence>
<dbReference type="AlphaFoldDB" id="A0A897NNW2"/>
<dbReference type="InterPro" id="IPR036425">
    <property type="entry name" value="MoaB/Mog-like_dom_sf"/>
</dbReference>
<gene>
    <name evidence="3" type="primary">cinA</name>
    <name evidence="3" type="ORF">HSEST_0897</name>
</gene>
<protein>
    <submittedName>
        <fullName evidence="3">Putative nucleotide-utilizing enzyme related tomolybdopterin-biosynthesis enzyme MoeA</fullName>
    </submittedName>
</protein>
<evidence type="ECO:0000313" key="3">
    <source>
        <dbReference type="EMBL" id="QSG14438.1"/>
    </source>
</evidence>
<dbReference type="Pfam" id="PF24102">
    <property type="entry name" value="FLAD1_M"/>
    <property type="match status" value="1"/>
</dbReference>
<sequence>MEVSLLTIGDELLSGETTNTNGTWLARELTDRGVDVREILALADDRETIADRVARHSDAFDAVIVTGGIGGTPDDVTIEAVADAFGRELVVSDQARVRIEQRLSEMGEAVPDLDLDIETEASIPSGAEPLVNPEGLAPGCRIENVYVLPGIPGEMKAMFETIAEAFDGDLDSRLLYTVEPEANIVPELRTVRERFGVRVGCYPDREARHNRLKLTGADEATLQAATDWLLEAIDASETPVEREWDADAEPAGGPE</sequence>
<dbReference type="SMART" id="SM00852">
    <property type="entry name" value="MoCF_biosynth"/>
    <property type="match status" value="1"/>
</dbReference>
<accession>A0A897NNW2</accession>
<dbReference type="CDD" id="cd00885">
    <property type="entry name" value="cinA"/>
    <property type="match status" value="1"/>
</dbReference>
<dbReference type="PANTHER" id="PTHR13939:SF0">
    <property type="entry name" value="NMN AMIDOHYDROLASE-LIKE PROTEIN YFAY"/>
    <property type="match status" value="1"/>
</dbReference>
<dbReference type="NCBIfam" id="TIGR00177">
    <property type="entry name" value="molyb_syn"/>
    <property type="match status" value="1"/>
</dbReference>
<reference evidence="3 4" key="1">
    <citation type="submission" date="2020-11" db="EMBL/GenBank/DDBJ databases">
        <title>Carbohydrate-dependent, anaerobic sulfur respiration: A novel catabolism in halophilic archaea.</title>
        <authorList>
            <person name="Sorokin D.Y."/>
            <person name="Messina E."/>
            <person name="Smedile F."/>
            <person name="La Cono V."/>
            <person name="Hallsworth J.E."/>
            <person name="Yakimov M.M."/>
        </authorList>
    </citation>
    <scope>NUCLEOTIDE SEQUENCE [LARGE SCALE GENOMIC DNA]</scope>
    <source>
        <strain evidence="3 4">HSR-Est</strain>
    </source>
</reference>
<keyword evidence="4" id="KW-1185">Reference proteome</keyword>